<feature type="transmembrane region" description="Helical" evidence="1">
    <location>
        <begin position="12"/>
        <end position="32"/>
    </location>
</feature>
<evidence type="ECO:0000256" key="1">
    <source>
        <dbReference type="SAM" id="Phobius"/>
    </source>
</evidence>
<keyword evidence="1" id="KW-0812">Transmembrane</keyword>
<proteinExistence type="predicted"/>
<dbReference type="InterPro" id="IPR005543">
    <property type="entry name" value="PASTA_dom"/>
</dbReference>
<protein>
    <submittedName>
        <fullName evidence="3">PASTA domain, binds beta-lactams</fullName>
    </submittedName>
</protein>
<dbReference type="Pfam" id="PF03793">
    <property type="entry name" value="PASTA"/>
    <property type="match status" value="3"/>
</dbReference>
<accession>A0A1I5WM32</accession>
<dbReference type="PROSITE" id="PS51178">
    <property type="entry name" value="PASTA"/>
    <property type="match status" value="3"/>
</dbReference>
<feature type="domain" description="PASTA" evidence="2">
    <location>
        <begin position="38"/>
        <end position="105"/>
    </location>
</feature>
<dbReference type="RefSeq" id="WP_090658701.1">
    <property type="nucleotide sequence ID" value="NZ_FOXQ01000006.1"/>
</dbReference>
<sequence length="274" mass="29738">MFKFITQRSFFVNLLVAIALLLLIIFAFFFSLSSVTKHNESISIPDVTGKTLADAISFLKQKKFQVAVQDSVYIDSVPPLTVIKQSPESEEVVKANRTIYLTINRATPPLIEMPDLKGFSYRSAQMFLESLGLKLGNISYTPDIARNAVKDQLLNGKTVNPGTKVPMSTAIDLVLGNGLGDTQLAVPDLVGLTVSQAKEYLSGDNIGIGVILTEGAVADTANAYIVRQNPDPTTLLPSGERVNNRIRAGQMMDIWISTTPPVKDSSVTPPVINN</sequence>
<evidence type="ECO:0000313" key="4">
    <source>
        <dbReference type="Proteomes" id="UP000199031"/>
    </source>
</evidence>
<keyword evidence="1" id="KW-0472">Membrane</keyword>
<dbReference type="Gene3D" id="3.30.10.20">
    <property type="match status" value="3"/>
</dbReference>
<gene>
    <name evidence="3" type="ORF">SAMN05444277_106270</name>
</gene>
<dbReference type="SUPFAM" id="SSF54184">
    <property type="entry name" value="Penicillin-binding protein 2x (pbp-2x), c-terminal domain"/>
    <property type="match status" value="1"/>
</dbReference>
<feature type="domain" description="PASTA" evidence="2">
    <location>
        <begin position="107"/>
        <end position="177"/>
    </location>
</feature>
<evidence type="ECO:0000259" key="2">
    <source>
        <dbReference type="PROSITE" id="PS51178"/>
    </source>
</evidence>
<dbReference type="OrthoDB" id="9803895at2"/>
<dbReference type="Proteomes" id="UP000199031">
    <property type="component" value="Unassembled WGS sequence"/>
</dbReference>
<organism evidence="3 4">
    <name type="scientific">Parafilimonas terrae</name>
    <dbReference type="NCBI Taxonomy" id="1465490"/>
    <lineage>
        <taxon>Bacteria</taxon>
        <taxon>Pseudomonadati</taxon>
        <taxon>Bacteroidota</taxon>
        <taxon>Chitinophagia</taxon>
        <taxon>Chitinophagales</taxon>
        <taxon>Chitinophagaceae</taxon>
        <taxon>Parafilimonas</taxon>
    </lineage>
</organism>
<dbReference type="EMBL" id="FOXQ01000006">
    <property type="protein sequence ID" value="SFQ20647.1"/>
    <property type="molecule type" value="Genomic_DNA"/>
</dbReference>
<evidence type="ECO:0000313" key="3">
    <source>
        <dbReference type="EMBL" id="SFQ20647.1"/>
    </source>
</evidence>
<name>A0A1I5WM32_9BACT</name>
<feature type="domain" description="PASTA" evidence="2">
    <location>
        <begin position="180"/>
        <end position="248"/>
    </location>
</feature>
<dbReference type="STRING" id="1465490.SAMN05444277_106270"/>
<reference evidence="3 4" key="1">
    <citation type="submission" date="2016-10" db="EMBL/GenBank/DDBJ databases">
        <authorList>
            <person name="de Groot N.N."/>
        </authorList>
    </citation>
    <scope>NUCLEOTIDE SEQUENCE [LARGE SCALE GENOMIC DNA]</scope>
    <source>
        <strain evidence="3 4">DSM 28286</strain>
    </source>
</reference>
<dbReference type="AlphaFoldDB" id="A0A1I5WM32"/>
<dbReference type="CDD" id="cd06577">
    <property type="entry name" value="PASTA_pknB"/>
    <property type="match status" value="3"/>
</dbReference>
<dbReference type="SMART" id="SM00740">
    <property type="entry name" value="PASTA"/>
    <property type="match status" value="3"/>
</dbReference>
<keyword evidence="1" id="KW-1133">Transmembrane helix</keyword>
<keyword evidence="4" id="KW-1185">Reference proteome</keyword>